<keyword evidence="1" id="KW-1133">Transmembrane helix</keyword>
<evidence type="ECO:0000313" key="3">
    <source>
        <dbReference type="Proteomes" id="UP001313282"/>
    </source>
</evidence>
<organism evidence="2 3">
    <name type="scientific">Orbilia javanica</name>
    <dbReference type="NCBI Taxonomy" id="47235"/>
    <lineage>
        <taxon>Eukaryota</taxon>
        <taxon>Fungi</taxon>
        <taxon>Dikarya</taxon>
        <taxon>Ascomycota</taxon>
        <taxon>Pezizomycotina</taxon>
        <taxon>Orbiliomycetes</taxon>
        <taxon>Orbiliales</taxon>
        <taxon>Orbiliaceae</taxon>
        <taxon>Orbilia</taxon>
    </lineage>
</organism>
<comment type="caution">
    <text evidence="2">The sequence shown here is derived from an EMBL/GenBank/DDBJ whole genome shotgun (WGS) entry which is preliminary data.</text>
</comment>
<proteinExistence type="predicted"/>
<dbReference type="AlphaFoldDB" id="A0AAN8N1T4"/>
<feature type="transmembrane region" description="Helical" evidence="1">
    <location>
        <begin position="133"/>
        <end position="152"/>
    </location>
</feature>
<reference evidence="2 3" key="1">
    <citation type="submission" date="2019-10" db="EMBL/GenBank/DDBJ databases">
        <authorList>
            <person name="Palmer J.M."/>
        </authorList>
    </citation>
    <scope>NUCLEOTIDE SEQUENCE [LARGE SCALE GENOMIC DNA]</scope>
    <source>
        <strain evidence="2 3">TWF718</strain>
    </source>
</reference>
<keyword evidence="1" id="KW-0812">Transmembrane</keyword>
<feature type="transmembrane region" description="Helical" evidence="1">
    <location>
        <begin position="57"/>
        <end position="80"/>
    </location>
</feature>
<evidence type="ECO:0000313" key="2">
    <source>
        <dbReference type="EMBL" id="KAK6344879.1"/>
    </source>
</evidence>
<evidence type="ECO:0000256" key="1">
    <source>
        <dbReference type="SAM" id="Phobius"/>
    </source>
</evidence>
<accession>A0AAN8N1T4</accession>
<gene>
    <name evidence="2" type="ORF">TWF718_006831</name>
</gene>
<dbReference type="Proteomes" id="UP001313282">
    <property type="component" value="Unassembled WGS sequence"/>
</dbReference>
<sequence>MTHTTESDPTIVETLRKLQSRVQIWVKPTDRVLTDADAYEYDLYRAEKASGNVSFQWGLSLTIFGILTGSLTYYTCWMLVSGKLATLDYGWGGPLFQNDVGGLASLMLFHLLVFPGFVMIKGNIKVKRACGEIVGYCLLALVLAAVWSSMLFGGKGSGRIFFFDFRPFKIGFAVV</sequence>
<keyword evidence="1" id="KW-0472">Membrane</keyword>
<keyword evidence="3" id="KW-1185">Reference proteome</keyword>
<protein>
    <submittedName>
        <fullName evidence="2">Uncharacterized protein</fullName>
    </submittedName>
</protein>
<feature type="transmembrane region" description="Helical" evidence="1">
    <location>
        <begin position="100"/>
        <end position="121"/>
    </location>
</feature>
<name>A0AAN8N1T4_9PEZI</name>
<dbReference type="EMBL" id="JAVHNR010000004">
    <property type="protein sequence ID" value="KAK6344879.1"/>
    <property type="molecule type" value="Genomic_DNA"/>
</dbReference>